<dbReference type="PROSITE" id="PS50112">
    <property type="entry name" value="PAS"/>
    <property type="match status" value="1"/>
</dbReference>
<dbReference type="CDD" id="cd12914">
    <property type="entry name" value="PDC1_DGC_like"/>
    <property type="match status" value="1"/>
</dbReference>
<dbReference type="Gene3D" id="3.30.450.20">
    <property type="entry name" value="PAS domain"/>
    <property type="match status" value="2"/>
</dbReference>
<dbReference type="SUPFAM" id="SSF55785">
    <property type="entry name" value="PYP-like sensor domain (PAS domain)"/>
    <property type="match status" value="1"/>
</dbReference>
<dbReference type="EC" id="2.7.7.65" evidence="17"/>
<reference evidence="17 18" key="1">
    <citation type="submission" date="2023-03" db="EMBL/GenBank/DDBJ databases">
        <title>Bacillus Genome Sequencing.</title>
        <authorList>
            <person name="Dunlap C."/>
        </authorList>
    </citation>
    <scope>NUCLEOTIDE SEQUENCE [LARGE SCALE GENOMIC DNA]</scope>
    <source>
        <strain evidence="17 18">NRS-1717</strain>
    </source>
</reference>
<evidence type="ECO:0000259" key="16">
    <source>
        <dbReference type="PROSITE" id="PS50887"/>
    </source>
</evidence>
<evidence type="ECO:0000256" key="1">
    <source>
        <dbReference type="ARBA" id="ARBA00004651"/>
    </source>
</evidence>
<dbReference type="InterPro" id="IPR033479">
    <property type="entry name" value="dCache_1"/>
</dbReference>
<dbReference type="PROSITE" id="PS50885">
    <property type="entry name" value="HAMP"/>
    <property type="match status" value="1"/>
</dbReference>
<dbReference type="SUPFAM" id="SSF103190">
    <property type="entry name" value="Sensory domain-like"/>
    <property type="match status" value="2"/>
</dbReference>
<keyword evidence="3" id="KW-0597">Phosphoprotein</keyword>
<dbReference type="InterPro" id="IPR001610">
    <property type="entry name" value="PAC"/>
</dbReference>
<comment type="caution">
    <text evidence="17">The sequence shown here is derived from an EMBL/GenBank/DDBJ whole genome shotgun (WGS) entry which is preliminary data.</text>
</comment>
<keyword evidence="9 12" id="KW-1133">Transmembrane helix</keyword>
<dbReference type="EMBL" id="JARTFS010000006">
    <property type="protein sequence ID" value="MED4401433.1"/>
    <property type="molecule type" value="Genomic_DNA"/>
</dbReference>
<dbReference type="SMART" id="SM00086">
    <property type="entry name" value="PAC"/>
    <property type="match status" value="1"/>
</dbReference>
<evidence type="ECO:0000256" key="2">
    <source>
        <dbReference type="ARBA" id="ARBA00022475"/>
    </source>
</evidence>
<evidence type="ECO:0000256" key="11">
    <source>
        <dbReference type="ARBA" id="ARBA00023136"/>
    </source>
</evidence>
<evidence type="ECO:0000256" key="7">
    <source>
        <dbReference type="ARBA" id="ARBA00022777"/>
    </source>
</evidence>
<dbReference type="PANTHER" id="PTHR45138:SF9">
    <property type="entry name" value="DIGUANYLATE CYCLASE DGCM-RELATED"/>
    <property type="match status" value="1"/>
</dbReference>
<dbReference type="Gene3D" id="6.10.340.10">
    <property type="match status" value="1"/>
</dbReference>
<dbReference type="InterPro" id="IPR013655">
    <property type="entry name" value="PAS_fold_3"/>
</dbReference>
<keyword evidence="2" id="KW-1003">Cell membrane</keyword>
<keyword evidence="4 17" id="KW-0808">Transferase</keyword>
<dbReference type="InterPro" id="IPR029151">
    <property type="entry name" value="Sensor-like_sf"/>
</dbReference>
<evidence type="ECO:0000256" key="9">
    <source>
        <dbReference type="ARBA" id="ARBA00022989"/>
    </source>
</evidence>
<dbReference type="RefSeq" id="WP_328015125.1">
    <property type="nucleotide sequence ID" value="NZ_JARTFS010000006.1"/>
</dbReference>
<sequence>MSFNHVFRLLRISSLKGRLRFWFICFIILLVLLASIPFVIIGKHTKREEANVTIEKMINLQKLMIEQWFGERLSDIKSVAELPTVKAGKVTEMQEALEVFDRNHLEFTGIVYVNENGITEVDTTGPTGLDLSDRPYYKEAKKGNVFITDVLIGRQSNKPIIIFSVPVYDDKKRFRGLVFGPVSIKTINNVMGQFQDNARETYLVNRDGMLISESRQGRIGKNIKSEIYEQALEGNTMTNRFYIAHNGEKVLGDYRWVHNNQWLIIGEIAESEIYASFYNMATIFFLVILFVILIVYILMIRVANQVEAPIRKVLAGTREIGEGNYGYRLIKTDYNEDAKELQELCDNFNNMGELIENHIHSIAKSEERFRMIAESSSDMITIHDSLGKYLYVSPAGKEILQYEDNEVLGHDSYYFIHPDDIEMIKGNHEILLNEGYVVSTYRIRRKNGEYIWFESSIKCLQEKGSEEPQIIVISRNITERKMVEHKLQEANKVLRELSTRDGLTGVWNRRTFDERLEMEWNCALKDSASLSLIMLDIDYFKAYNDTYGHQEGDDCLKSVAMEINDLVKKSGHMVFRYGGEEFCVILPETDYEGAEAAAENIRIAIEDLQMPHDGSQINSYVTISLGAASIIPTKDKTSADFIKSADEALYRAKQDGRNCVRSYEEINKFHEHTNY</sequence>
<dbReference type="InterPro" id="IPR003660">
    <property type="entry name" value="HAMP_dom"/>
</dbReference>
<evidence type="ECO:0000259" key="13">
    <source>
        <dbReference type="PROSITE" id="PS50112"/>
    </source>
</evidence>
<keyword evidence="6" id="KW-0547">Nucleotide-binding</keyword>
<dbReference type="NCBIfam" id="TIGR00229">
    <property type="entry name" value="sensory_box"/>
    <property type="match status" value="1"/>
</dbReference>
<protein>
    <submittedName>
        <fullName evidence="17">Diguanylate cyclase</fullName>
        <ecNumber evidence="17">2.7.7.65</ecNumber>
    </submittedName>
</protein>
<dbReference type="Pfam" id="PF00990">
    <property type="entry name" value="GGDEF"/>
    <property type="match status" value="1"/>
</dbReference>
<evidence type="ECO:0000256" key="3">
    <source>
        <dbReference type="ARBA" id="ARBA00022553"/>
    </source>
</evidence>
<accession>A0ABU6NXM0</accession>
<feature type="transmembrane region" description="Helical" evidence="12">
    <location>
        <begin position="21"/>
        <end position="41"/>
    </location>
</feature>
<dbReference type="InterPro" id="IPR035965">
    <property type="entry name" value="PAS-like_dom_sf"/>
</dbReference>
<evidence type="ECO:0000256" key="4">
    <source>
        <dbReference type="ARBA" id="ARBA00022679"/>
    </source>
</evidence>
<keyword evidence="17" id="KW-0548">Nucleotidyltransferase</keyword>
<dbReference type="Proteomes" id="UP001342826">
    <property type="component" value="Unassembled WGS sequence"/>
</dbReference>
<feature type="domain" description="PAC" evidence="14">
    <location>
        <begin position="437"/>
        <end position="489"/>
    </location>
</feature>
<evidence type="ECO:0000256" key="10">
    <source>
        <dbReference type="ARBA" id="ARBA00023012"/>
    </source>
</evidence>
<dbReference type="Pfam" id="PF02743">
    <property type="entry name" value="dCache_1"/>
    <property type="match status" value="1"/>
</dbReference>
<evidence type="ECO:0000313" key="18">
    <source>
        <dbReference type="Proteomes" id="UP001342826"/>
    </source>
</evidence>
<feature type="domain" description="GGDEF" evidence="16">
    <location>
        <begin position="528"/>
        <end position="665"/>
    </location>
</feature>
<gene>
    <name evidence="17" type="ORF">P9271_08925</name>
</gene>
<dbReference type="CDD" id="cd01949">
    <property type="entry name" value="GGDEF"/>
    <property type="match status" value="1"/>
</dbReference>
<proteinExistence type="predicted"/>
<evidence type="ECO:0000259" key="15">
    <source>
        <dbReference type="PROSITE" id="PS50885"/>
    </source>
</evidence>
<dbReference type="Gene3D" id="3.30.70.270">
    <property type="match status" value="1"/>
</dbReference>
<name>A0ABU6NXM0_9BACI</name>
<keyword evidence="11 12" id="KW-0472">Membrane</keyword>
<dbReference type="Pfam" id="PF08447">
    <property type="entry name" value="PAS_3"/>
    <property type="match status" value="1"/>
</dbReference>
<feature type="domain" description="PAS" evidence="13">
    <location>
        <begin position="365"/>
        <end position="435"/>
    </location>
</feature>
<evidence type="ECO:0000256" key="12">
    <source>
        <dbReference type="SAM" id="Phobius"/>
    </source>
</evidence>
<feature type="domain" description="HAMP" evidence="15">
    <location>
        <begin position="304"/>
        <end position="360"/>
    </location>
</feature>
<dbReference type="GO" id="GO:0052621">
    <property type="term" value="F:diguanylate cyclase activity"/>
    <property type="evidence" value="ECO:0007669"/>
    <property type="project" value="UniProtKB-EC"/>
</dbReference>
<dbReference type="PANTHER" id="PTHR45138">
    <property type="entry name" value="REGULATORY COMPONENTS OF SENSORY TRANSDUCTION SYSTEM"/>
    <property type="match status" value="1"/>
</dbReference>
<dbReference type="SMART" id="SM00267">
    <property type="entry name" value="GGDEF"/>
    <property type="match status" value="1"/>
</dbReference>
<dbReference type="PROSITE" id="PS50887">
    <property type="entry name" value="GGDEF"/>
    <property type="match status" value="1"/>
</dbReference>
<keyword evidence="8" id="KW-0067">ATP-binding</keyword>
<comment type="subcellular location">
    <subcellularLocation>
        <location evidence="1">Cell membrane</location>
        <topology evidence="1">Multi-pass membrane protein</topology>
    </subcellularLocation>
</comment>
<evidence type="ECO:0000256" key="6">
    <source>
        <dbReference type="ARBA" id="ARBA00022741"/>
    </source>
</evidence>
<dbReference type="SUPFAM" id="SSF55073">
    <property type="entry name" value="Nucleotide cyclase"/>
    <property type="match status" value="1"/>
</dbReference>
<keyword evidence="7" id="KW-0418">Kinase</keyword>
<evidence type="ECO:0000259" key="14">
    <source>
        <dbReference type="PROSITE" id="PS50113"/>
    </source>
</evidence>
<dbReference type="CDD" id="cd06225">
    <property type="entry name" value="HAMP"/>
    <property type="match status" value="1"/>
</dbReference>
<keyword evidence="10" id="KW-0902">Two-component regulatory system</keyword>
<keyword evidence="18" id="KW-1185">Reference proteome</keyword>
<dbReference type="InterPro" id="IPR043128">
    <property type="entry name" value="Rev_trsase/Diguanyl_cyclase"/>
</dbReference>
<dbReference type="InterPro" id="IPR000014">
    <property type="entry name" value="PAS"/>
</dbReference>
<evidence type="ECO:0000256" key="8">
    <source>
        <dbReference type="ARBA" id="ARBA00022840"/>
    </source>
</evidence>
<evidence type="ECO:0000313" key="17">
    <source>
        <dbReference type="EMBL" id="MED4401433.1"/>
    </source>
</evidence>
<dbReference type="InterPro" id="IPR000700">
    <property type="entry name" value="PAS-assoc_C"/>
</dbReference>
<dbReference type="InterPro" id="IPR050469">
    <property type="entry name" value="Diguanylate_Cyclase"/>
</dbReference>
<dbReference type="InterPro" id="IPR029787">
    <property type="entry name" value="Nucleotide_cyclase"/>
</dbReference>
<dbReference type="PROSITE" id="PS50113">
    <property type="entry name" value="PAC"/>
    <property type="match status" value="1"/>
</dbReference>
<organism evidence="17 18">
    <name type="scientific">Metabacillus fastidiosus</name>
    <dbReference type="NCBI Taxonomy" id="1458"/>
    <lineage>
        <taxon>Bacteria</taxon>
        <taxon>Bacillati</taxon>
        <taxon>Bacillota</taxon>
        <taxon>Bacilli</taxon>
        <taxon>Bacillales</taxon>
        <taxon>Bacillaceae</taxon>
        <taxon>Metabacillus</taxon>
    </lineage>
</organism>
<keyword evidence="5 12" id="KW-0812">Transmembrane</keyword>
<evidence type="ECO:0000256" key="5">
    <source>
        <dbReference type="ARBA" id="ARBA00022692"/>
    </source>
</evidence>
<feature type="transmembrane region" description="Helical" evidence="12">
    <location>
        <begin position="277"/>
        <end position="302"/>
    </location>
</feature>
<dbReference type="CDD" id="cd00130">
    <property type="entry name" value="PAS"/>
    <property type="match status" value="1"/>
</dbReference>
<dbReference type="NCBIfam" id="TIGR00254">
    <property type="entry name" value="GGDEF"/>
    <property type="match status" value="1"/>
</dbReference>
<dbReference type="SMART" id="SM00091">
    <property type="entry name" value="PAS"/>
    <property type="match status" value="1"/>
</dbReference>
<dbReference type="InterPro" id="IPR000160">
    <property type="entry name" value="GGDEF_dom"/>
</dbReference>